<evidence type="ECO:0000256" key="1">
    <source>
        <dbReference type="SAM" id="MobiDB-lite"/>
    </source>
</evidence>
<comment type="caution">
    <text evidence="2">The sequence shown here is derived from an EMBL/GenBank/DDBJ whole genome shotgun (WGS) entry which is preliminary data.</text>
</comment>
<evidence type="ECO:0000313" key="2">
    <source>
        <dbReference type="EMBL" id="GID52613.1"/>
    </source>
</evidence>
<sequence>MRWAGGKSRQGKTVAGKAVAGKGVAGGVEVRRRSAGRERPPRPFGRRDPGGGAAPGFVMVRLNGDRKGGCQISGSAVPSDRLFTSWFYGARGNAAGSLARS</sequence>
<feature type="region of interest" description="Disordered" evidence="1">
    <location>
        <begin position="1"/>
        <end position="54"/>
    </location>
</feature>
<accession>A0ABQ3X2A7</accession>
<reference evidence="2 3" key="1">
    <citation type="submission" date="2021-01" db="EMBL/GenBank/DDBJ databases">
        <title>Whole genome shotgun sequence of Actinoplanes couchii NBRC 106145.</title>
        <authorList>
            <person name="Komaki H."/>
            <person name="Tamura T."/>
        </authorList>
    </citation>
    <scope>NUCLEOTIDE SEQUENCE [LARGE SCALE GENOMIC DNA]</scope>
    <source>
        <strain evidence="2 3">NBRC 106145</strain>
    </source>
</reference>
<organism evidence="2 3">
    <name type="scientific">Actinoplanes couchii</name>
    <dbReference type="NCBI Taxonomy" id="403638"/>
    <lineage>
        <taxon>Bacteria</taxon>
        <taxon>Bacillati</taxon>
        <taxon>Actinomycetota</taxon>
        <taxon>Actinomycetes</taxon>
        <taxon>Micromonosporales</taxon>
        <taxon>Micromonosporaceae</taxon>
        <taxon>Actinoplanes</taxon>
    </lineage>
</organism>
<name>A0ABQ3X2A7_9ACTN</name>
<keyword evidence="3" id="KW-1185">Reference proteome</keyword>
<gene>
    <name evidence="2" type="ORF">Aco03nite_010170</name>
</gene>
<protein>
    <submittedName>
        <fullName evidence="2">Uncharacterized protein</fullName>
    </submittedName>
</protein>
<evidence type="ECO:0000313" key="3">
    <source>
        <dbReference type="Proteomes" id="UP000612282"/>
    </source>
</evidence>
<dbReference type="Proteomes" id="UP000612282">
    <property type="component" value="Unassembled WGS sequence"/>
</dbReference>
<proteinExistence type="predicted"/>
<dbReference type="EMBL" id="BOMG01000022">
    <property type="protein sequence ID" value="GID52613.1"/>
    <property type="molecule type" value="Genomic_DNA"/>
</dbReference>
<feature type="compositionally biased region" description="Basic and acidic residues" evidence="1">
    <location>
        <begin position="29"/>
        <end position="49"/>
    </location>
</feature>